<name>A0A8S3T2S2_MYTED</name>
<evidence type="ECO:0000256" key="4">
    <source>
        <dbReference type="ARBA" id="ARBA00022723"/>
    </source>
</evidence>
<evidence type="ECO:0000259" key="12">
    <source>
        <dbReference type="PROSITE" id="PS50089"/>
    </source>
</evidence>
<feature type="domain" description="VWFA" evidence="14">
    <location>
        <begin position="1176"/>
        <end position="1351"/>
    </location>
</feature>
<dbReference type="PRINTS" id="PR00453">
    <property type="entry name" value="VWFADOMAIN"/>
</dbReference>
<keyword evidence="7 10" id="KW-0863">Zinc-finger</keyword>
<protein>
    <submittedName>
        <fullName evidence="15">COL6A</fullName>
    </submittedName>
</protein>
<dbReference type="EMBL" id="CAJPWZ010001820">
    <property type="protein sequence ID" value="CAG2224851.1"/>
    <property type="molecule type" value="Genomic_DNA"/>
</dbReference>
<dbReference type="InterPro" id="IPR036465">
    <property type="entry name" value="vWFA_dom_sf"/>
</dbReference>
<dbReference type="Pfam" id="PF00097">
    <property type="entry name" value="zf-C3HC4"/>
    <property type="match status" value="1"/>
</dbReference>
<evidence type="ECO:0000256" key="10">
    <source>
        <dbReference type="PROSITE-ProRule" id="PRU00024"/>
    </source>
</evidence>
<feature type="domain" description="B box-type" evidence="13">
    <location>
        <begin position="104"/>
        <end position="154"/>
    </location>
</feature>
<evidence type="ECO:0000256" key="3">
    <source>
        <dbReference type="ARBA" id="ARBA00022525"/>
    </source>
</evidence>
<keyword evidence="3" id="KW-0964">Secreted</keyword>
<dbReference type="InterPro" id="IPR011042">
    <property type="entry name" value="6-blade_b-propeller_TolB-like"/>
</dbReference>
<evidence type="ECO:0000256" key="11">
    <source>
        <dbReference type="SAM" id="Phobius"/>
    </source>
</evidence>
<dbReference type="Gene3D" id="2.70.170.10">
    <property type="entry name" value="Neurotransmitter-gated ion-channel ligand-binding domain"/>
    <property type="match status" value="1"/>
</dbReference>
<feature type="transmembrane region" description="Helical" evidence="11">
    <location>
        <begin position="857"/>
        <end position="881"/>
    </location>
</feature>
<dbReference type="InterPro" id="IPR036734">
    <property type="entry name" value="Neur_chan_lig-bd_sf"/>
</dbReference>
<dbReference type="InterPro" id="IPR038050">
    <property type="entry name" value="Neuro_actylchol_rec"/>
</dbReference>
<dbReference type="CDD" id="cd19776">
    <property type="entry name" value="Bbox2_TRIM25_C-IV"/>
    <property type="match status" value="1"/>
</dbReference>
<evidence type="ECO:0000256" key="9">
    <source>
        <dbReference type="ARBA" id="ARBA00023180"/>
    </source>
</evidence>
<dbReference type="Gene3D" id="3.30.40.10">
    <property type="entry name" value="Zinc/RING finger domain, C3HC4 (zinc finger)"/>
    <property type="match status" value="1"/>
</dbReference>
<dbReference type="GO" id="GO:0005230">
    <property type="term" value="F:extracellular ligand-gated monoatomic ion channel activity"/>
    <property type="evidence" value="ECO:0007669"/>
    <property type="project" value="InterPro"/>
</dbReference>
<dbReference type="InterPro" id="IPR000315">
    <property type="entry name" value="Znf_B-box"/>
</dbReference>
<gene>
    <name evidence="15" type="ORF">MEDL_38034</name>
</gene>
<feature type="transmembrane region" description="Helical" evidence="11">
    <location>
        <begin position="887"/>
        <end position="906"/>
    </location>
</feature>
<dbReference type="PROSITE" id="PS00518">
    <property type="entry name" value="ZF_RING_1"/>
    <property type="match status" value="1"/>
</dbReference>
<dbReference type="SUPFAM" id="SSF63829">
    <property type="entry name" value="Calcium-dependent phosphotriesterase"/>
    <property type="match status" value="1"/>
</dbReference>
<accession>A0A8S3T2S2</accession>
<dbReference type="InterPro" id="IPR036719">
    <property type="entry name" value="Neuro-gated_channel_TM_sf"/>
</dbReference>
<dbReference type="InterPro" id="IPR006202">
    <property type="entry name" value="Neur_chan_lig-bd"/>
</dbReference>
<dbReference type="CDD" id="cd01450">
    <property type="entry name" value="vWFA_subfamily_ECM"/>
    <property type="match status" value="1"/>
</dbReference>
<dbReference type="InterPro" id="IPR013083">
    <property type="entry name" value="Znf_RING/FYVE/PHD"/>
</dbReference>
<dbReference type="SUPFAM" id="SSF57845">
    <property type="entry name" value="B-box zinc-binding domain"/>
    <property type="match status" value="1"/>
</dbReference>
<dbReference type="PANTHER" id="PTHR24020:SF20">
    <property type="entry name" value="PH DOMAIN-CONTAINING PROTEIN"/>
    <property type="match status" value="1"/>
</dbReference>
<dbReference type="SUPFAM" id="SSF57850">
    <property type="entry name" value="RING/U-box"/>
    <property type="match status" value="1"/>
</dbReference>
<dbReference type="InterPro" id="IPR002035">
    <property type="entry name" value="VWF_A"/>
</dbReference>
<dbReference type="Gene3D" id="3.40.50.410">
    <property type="entry name" value="von Willebrand factor, type A domain"/>
    <property type="match status" value="3"/>
</dbReference>
<dbReference type="Proteomes" id="UP000683360">
    <property type="component" value="Unassembled WGS sequence"/>
</dbReference>
<organism evidence="15 16">
    <name type="scientific">Mytilus edulis</name>
    <name type="common">Blue mussel</name>
    <dbReference type="NCBI Taxonomy" id="6550"/>
    <lineage>
        <taxon>Eukaryota</taxon>
        <taxon>Metazoa</taxon>
        <taxon>Spiralia</taxon>
        <taxon>Lophotrochozoa</taxon>
        <taxon>Mollusca</taxon>
        <taxon>Bivalvia</taxon>
        <taxon>Autobranchia</taxon>
        <taxon>Pteriomorphia</taxon>
        <taxon>Mytilida</taxon>
        <taxon>Mytiloidea</taxon>
        <taxon>Mytilidae</taxon>
        <taxon>Mytilinae</taxon>
        <taxon>Mytilus</taxon>
    </lineage>
</organism>
<feature type="domain" description="B box-type" evidence="13">
    <location>
        <begin position="167"/>
        <end position="209"/>
    </location>
</feature>
<keyword evidence="4" id="KW-0479">Metal-binding</keyword>
<keyword evidence="11" id="KW-1133">Transmembrane helix</keyword>
<dbReference type="SMART" id="SM00184">
    <property type="entry name" value="RING"/>
    <property type="match status" value="1"/>
</dbReference>
<evidence type="ECO:0000256" key="5">
    <source>
        <dbReference type="ARBA" id="ARBA00022729"/>
    </source>
</evidence>
<dbReference type="GO" id="GO:0008270">
    <property type="term" value="F:zinc ion binding"/>
    <property type="evidence" value="ECO:0007669"/>
    <property type="project" value="UniProtKB-KW"/>
</dbReference>
<dbReference type="Gene3D" id="1.20.58.390">
    <property type="entry name" value="Neurotransmitter-gated ion-channel transmembrane domain"/>
    <property type="match status" value="1"/>
</dbReference>
<dbReference type="SUPFAM" id="SSF63712">
    <property type="entry name" value="Nicotinic receptor ligand binding domain-like"/>
    <property type="match status" value="1"/>
</dbReference>
<feature type="domain" description="VWFA" evidence="14">
    <location>
        <begin position="1370"/>
        <end position="1547"/>
    </location>
</feature>
<dbReference type="Pfam" id="PF02931">
    <property type="entry name" value="Neur_chan_LBD"/>
    <property type="match status" value="1"/>
</dbReference>
<dbReference type="CDD" id="cd19051">
    <property type="entry name" value="LGIC_TM_cation"/>
    <property type="match status" value="1"/>
</dbReference>
<keyword evidence="8" id="KW-0862">Zinc</keyword>
<dbReference type="InterPro" id="IPR001841">
    <property type="entry name" value="Znf_RING"/>
</dbReference>
<keyword evidence="16" id="KW-1185">Reference proteome</keyword>
<dbReference type="SUPFAM" id="SSF53300">
    <property type="entry name" value="vWA-like"/>
    <property type="match status" value="3"/>
</dbReference>
<evidence type="ECO:0000256" key="1">
    <source>
        <dbReference type="ARBA" id="ARBA00004141"/>
    </source>
</evidence>
<comment type="caution">
    <text evidence="15">The sequence shown here is derived from an EMBL/GenBank/DDBJ whole genome shotgun (WGS) entry which is preliminary data.</text>
</comment>
<dbReference type="GO" id="GO:0016020">
    <property type="term" value="C:membrane"/>
    <property type="evidence" value="ECO:0007669"/>
    <property type="project" value="UniProtKB-SubCell"/>
</dbReference>
<evidence type="ECO:0000256" key="7">
    <source>
        <dbReference type="ARBA" id="ARBA00022771"/>
    </source>
</evidence>
<evidence type="ECO:0000313" key="16">
    <source>
        <dbReference type="Proteomes" id="UP000683360"/>
    </source>
</evidence>
<dbReference type="FunFam" id="3.40.50.410:FF:000004">
    <property type="entry name" value="collagen alpha-6(VI) chain"/>
    <property type="match status" value="2"/>
</dbReference>
<keyword evidence="6" id="KW-0677">Repeat</keyword>
<evidence type="ECO:0000259" key="13">
    <source>
        <dbReference type="PROSITE" id="PS50119"/>
    </source>
</evidence>
<dbReference type="InterPro" id="IPR018957">
    <property type="entry name" value="Znf_C3HC4_RING-type"/>
</dbReference>
<dbReference type="CDD" id="cd01472">
    <property type="entry name" value="vWA_collagen"/>
    <property type="match status" value="1"/>
</dbReference>
<evidence type="ECO:0000256" key="8">
    <source>
        <dbReference type="ARBA" id="ARBA00022833"/>
    </source>
</evidence>
<dbReference type="Gene3D" id="3.30.160.60">
    <property type="entry name" value="Classic Zinc Finger"/>
    <property type="match status" value="1"/>
</dbReference>
<dbReference type="SUPFAM" id="SSF90112">
    <property type="entry name" value="Neurotransmitter-gated ion-channel transmembrane pore"/>
    <property type="match status" value="1"/>
</dbReference>
<dbReference type="CDD" id="cd19757">
    <property type="entry name" value="Bbox1"/>
    <property type="match status" value="1"/>
</dbReference>
<keyword evidence="11" id="KW-0472">Membrane</keyword>
<dbReference type="SMART" id="SM00327">
    <property type="entry name" value="VWA"/>
    <property type="match status" value="3"/>
</dbReference>
<dbReference type="PROSITE" id="PS50089">
    <property type="entry name" value="ZF_RING_2"/>
    <property type="match status" value="1"/>
</dbReference>
<keyword evidence="5" id="KW-0732">Signal</keyword>
<feature type="domain" description="VWFA" evidence="14">
    <location>
        <begin position="1560"/>
        <end position="1732"/>
    </location>
</feature>
<dbReference type="Gene3D" id="2.120.10.30">
    <property type="entry name" value="TolB, C-terminal domain"/>
    <property type="match status" value="1"/>
</dbReference>
<feature type="transmembrane region" description="Helical" evidence="11">
    <location>
        <begin position="918"/>
        <end position="937"/>
    </location>
</feature>
<dbReference type="PANTHER" id="PTHR24020">
    <property type="entry name" value="COLLAGEN ALPHA"/>
    <property type="match status" value="1"/>
</dbReference>
<dbReference type="InterPro" id="IPR006029">
    <property type="entry name" value="Neurotrans-gated_channel_TM"/>
</dbReference>
<keyword evidence="11" id="KW-0812">Transmembrane</keyword>
<evidence type="ECO:0000256" key="6">
    <source>
        <dbReference type="ARBA" id="ARBA00022737"/>
    </source>
</evidence>
<comment type="subcellular location">
    <subcellularLocation>
        <location evidence="1">Membrane</location>
        <topology evidence="1">Multi-pass membrane protein</topology>
    </subcellularLocation>
    <subcellularLocation>
        <location evidence="2">Secreted</location>
    </subcellularLocation>
</comment>
<dbReference type="Pfam" id="PF00092">
    <property type="entry name" value="VWA"/>
    <property type="match status" value="3"/>
</dbReference>
<evidence type="ECO:0000256" key="2">
    <source>
        <dbReference type="ARBA" id="ARBA00004613"/>
    </source>
</evidence>
<dbReference type="PROSITE" id="PS50119">
    <property type="entry name" value="ZF_BBOX"/>
    <property type="match status" value="2"/>
</dbReference>
<sequence>MATKYEENNFEEFGQFKDLLTCTICRNILTVPRHLPCLHNFCENCLNQLLSTILKDCSEQILKCPICWRPVSMEKGINDSESSVMQFPLNYVLMNIIERKATTVSVSFCNSCELNGNKSEAISWCTYCKEAFCKNCERCHRAFKITSTHCILSLHDMNADETKFNSCSMIYCYQHPDKIVEVYCIDHSKSCCCLCATLSHRKCERVIPIKDAAKCIKSSNTVKETFIHLEEQLRKVDELMKNRADCMDIFDKETDVAIKQMNERKEILINHIHRISDVTLNRLTASKKDIFVSLTDEVSGLSRYRAFLDNIYRLSIACVEHGSDEQCLINIEKIKSKYLEVKNEMQSVISQSRKPSVTIEVNDFIRNFIQNCKTFGNISLDLLTTKASFGLSTKNFDIGNIEVLKIIHINDGGFGSRQISGIFMDDAILITDSLNKMILKYDEQYVIRTRMKLSKEISDIARIDTNTLAVASSLCTEIYIINIANMSLIEAVETLSPVFGLAYVDSHFITAYNDTLTWTTLSGHQIKQHKTKGDTWYVSASKTNSYIYADGTNSVSVVEDRGRTTSYNSKTLTNPRGIDTDSEGNIYICGFNSSNIHQISSAGELISDISSIKLGIERPWVDNLTRNMKALLILLIILPVNAVLYSDGKRLNEYLLANYSRRLHPRINLSESVTVIVDLFLNSVVDFDVLTGILTFAGTFSLSWDDEQIGTRWNNSEFSEIIKTQLNVHEVWVPKLYIRNMVEQTSIFQFSSTFDSESTFVSFSPNGTARIKLVTVLQISCTTDITFYPFDQHKCDLSIITLNFNRTVSLRTLLTTMLNMHTVENSEWTISSSVYSGISAGPFSEPIYKLNFTRKPYFLVLNLVCPSIIICTVNSLSFLIPVASGERLSFCVSLLLTYIVFLTTVLDKLPPTDTVSLFNIFLLVQLIYSSLTVFGIIKTLEYYHFEGNTVVPVAYKNIVRFVLRCNFNLKISPNTTTTAKTLTENHSSFSTCKNNDENKMNLTSGDLKDNKDATADLDSDYDNIAWRDVARALDRIINIIATSVVILNLILRCYFDIKMIFILLVLIAATHIATGWNRYYHRNYYYNNYGTTEMSTGPTTEDIRHTTEDISASTVTMNPSSIGTSNSNYMTTGHTTEDISASTVTMNPSSIGTSNSNHKIPVTIRPRKIGCGKKGDIIFVLDSSGSVGTSNWKVMLKFVQDVINIFTIGKNDVQVGVDIYANSASTRIRLNSYQSKTQLMDAVKRISYTNGGTATNRAIHHLISSSFSSSHGSRVGVPKIGIILTDGRSNSQYSTISAANAARRKGIELFSIGIGSSVNTIELKGVANDPDSMFYFSVHNFKALQSIESRLASETCQNLDPIIGCKAGADIIFLVDNSGSVGSSNFNTTLMFISNIVNGLNIGKEKDKFQLGVLTFHTPVKAEFNLDEYQDKQDIQKAIMEITYEGGGTNTGGAIKYLHTTAFSRTSGHRPGYPMIGILITDGYSSNKAETRKEAMNARLKGIKMFSIGIGNAIDTTELESVASEPKSQFVFTAASFKLLKSIESLLLSKTCEACWGKTDIVFLLEDSCHIGETNFNKMLQMVVNLAEEVPIGNGNIQIGVNTFKCTAKSEFVLGKYKTGNDIIKAVQRIKYTGGKVSIGKAIEYTRKNSFPENRSKARKLMIILTNGSDKALSKTLGEAQKARNSNIKIMVIGIGDYTHQDCLQGMATVPHDKYIFSQDSFDPLRNMRDVLIQRKCSA</sequence>
<dbReference type="GO" id="GO:0005576">
    <property type="term" value="C:extracellular region"/>
    <property type="evidence" value="ECO:0007669"/>
    <property type="project" value="UniProtKB-SubCell"/>
</dbReference>
<reference evidence="15" key="1">
    <citation type="submission" date="2021-03" db="EMBL/GenBank/DDBJ databases">
        <authorList>
            <person name="Bekaert M."/>
        </authorList>
    </citation>
    <scope>NUCLEOTIDE SEQUENCE</scope>
</reference>
<dbReference type="PROSITE" id="PS50234">
    <property type="entry name" value="VWFA"/>
    <property type="match status" value="3"/>
</dbReference>
<evidence type="ECO:0000313" key="15">
    <source>
        <dbReference type="EMBL" id="CAG2224851.1"/>
    </source>
</evidence>
<proteinExistence type="predicted"/>
<dbReference type="CDD" id="cd18989">
    <property type="entry name" value="LGIC_ECD_cation"/>
    <property type="match status" value="1"/>
</dbReference>
<feature type="transmembrane region" description="Helical" evidence="11">
    <location>
        <begin position="1036"/>
        <end position="1055"/>
    </location>
</feature>
<evidence type="ECO:0000259" key="14">
    <source>
        <dbReference type="PROSITE" id="PS50234"/>
    </source>
</evidence>
<dbReference type="InterPro" id="IPR050525">
    <property type="entry name" value="ECM_Assembly_Org"/>
</dbReference>
<dbReference type="OrthoDB" id="6119450at2759"/>
<dbReference type="InterPro" id="IPR017907">
    <property type="entry name" value="Znf_RING_CS"/>
</dbReference>
<dbReference type="Pfam" id="PF02932">
    <property type="entry name" value="Neur_chan_memb"/>
    <property type="match status" value="1"/>
</dbReference>
<feature type="domain" description="RING-type" evidence="12">
    <location>
        <begin position="22"/>
        <end position="67"/>
    </location>
</feature>
<keyword evidence="9" id="KW-0325">Glycoprotein</keyword>